<gene>
    <name evidence="1" type="ORF">GBF38_021957</name>
</gene>
<keyword evidence="2" id="KW-1185">Reference proteome</keyword>
<protein>
    <submittedName>
        <fullName evidence="1">Uncharacterized protein</fullName>
    </submittedName>
</protein>
<evidence type="ECO:0000313" key="2">
    <source>
        <dbReference type="Proteomes" id="UP000805704"/>
    </source>
</evidence>
<name>A0ACB7FHD1_NIBAL</name>
<organism evidence="1 2">
    <name type="scientific">Nibea albiflora</name>
    <name type="common">Yellow drum</name>
    <name type="synonym">Corvina albiflora</name>
    <dbReference type="NCBI Taxonomy" id="240163"/>
    <lineage>
        <taxon>Eukaryota</taxon>
        <taxon>Metazoa</taxon>
        <taxon>Chordata</taxon>
        <taxon>Craniata</taxon>
        <taxon>Vertebrata</taxon>
        <taxon>Euteleostomi</taxon>
        <taxon>Actinopterygii</taxon>
        <taxon>Neopterygii</taxon>
        <taxon>Teleostei</taxon>
        <taxon>Neoteleostei</taxon>
        <taxon>Acanthomorphata</taxon>
        <taxon>Eupercaria</taxon>
        <taxon>Sciaenidae</taxon>
        <taxon>Nibea</taxon>
    </lineage>
</organism>
<comment type="caution">
    <text evidence="1">The sequence shown here is derived from an EMBL/GenBank/DDBJ whole genome shotgun (WGS) entry which is preliminary data.</text>
</comment>
<sequence>MTQRKYSLIPYLLLTRLHALEPPPGSVQGSASHIDPSPTGSRTPPARRDPRYSVQGVIAIIQNGESDVETEFDNTDASDEESDNNACVDKENQKPTDCPANMDTEPQSNKHVMPRDFDVYQGTNKGIRVKSEPGLSGDAVMKVASTLQNYKIYAANYFTSVPLVVKPFEHGIHYVGTARQRVKTYTLTECTGPVLHGKQADSAAAGLPNVPKAPERFAQRMNRCTTFLFI</sequence>
<reference evidence="1" key="1">
    <citation type="submission" date="2020-04" db="EMBL/GenBank/DDBJ databases">
        <title>A chromosome-scale assembly and high-density genetic map of the yellow drum (Nibea albiflora) genome.</title>
        <authorList>
            <person name="Xu D."/>
            <person name="Zhang W."/>
            <person name="Chen R."/>
            <person name="Tan P."/>
            <person name="Wang L."/>
            <person name="Song H."/>
            <person name="Tian L."/>
            <person name="Zhu Q."/>
            <person name="Wang B."/>
        </authorList>
    </citation>
    <scope>NUCLEOTIDE SEQUENCE</scope>
    <source>
        <strain evidence="1">ZJHYS-2018</strain>
    </source>
</reference>
<proteinExistence type="predicted"/>
<accession>A0ACB7FHD1</accession>
<dbReference type="Proteomes" id="UP000805704">
    <property type="component" value="Chromosome 11"/>
</dbReference>
<dbReference type="EMBL" id="CM024799">
    <property type="protein sequence ID" value="KAG8013531.1"/>
    <property type="molecule type" value="Genomic_DNA"/>
</dbReference>
<evidence type="ECO:0000313" key="1">
    <source>
        <dbReference type="EMBL" id="KAG8013531.1"/>
    </source>
</evidence>